<dbReference type="AlphaFoldDB" id="A0AB40ASV9"/>
<name>A0AB40ASV9_DIOCR</name>
<evidence type="ECO:0000256" key="10">
    <source>
        <dbReference type="ARBA" id="ARBA00023170"/>
    </source>
</evidence>
<keyword evidence="14" id="KW-1185">Reference proteome</keyword>
<dbReference type="InterPro" id="IPR001611">
    <property type="entry name" value="Leu-rich_rpt"/>
</dbReference>
<dbReference type="Pfam" id="PF00560">
    <property type="entry name" value="LRR_1"/>
    <property type="match status" value="2"/>
</dbReference>
<dbReference type="Gene3D" id="3.80.10.10">
    <property type="entry name" value="Ribonuclease Inhibitor"/>
    <property type="match status" value="1"/>
</dbReference>
<gene>
    <name evidence="15" type="primary">LOC120254081</name>
</gene>
<evidence type="ECO:0000256" key="8">
    <source>
        <dbReference type="ARBA" id="ARBA00022989"/>
    </source>
</evidence>
<keyword evidence="11" id="KW-0325">Glycoprotein</keyword>
<sequence>MPQKVSSRCAIQTINLHGNKLEGVVPSSWANCAELRVLDLGRNKLANSFRHWLMNLPALKVLVLKENRFFGHLAGICEGNRSFMNLQIFDISSNHFTGSLPSECFKSMKAMMLHQEQMETIGFRNGSLGRRYYYQDTITVNLKGFEIEIVKILTTFTSIDLSDNRFVGNIPQVFGDLKSLHSLNMSLNALTGEIPRVLGDMSELESLDLSQNQLSGVIPGSLTSLYFLEFLNLSNNNLVGQVPQGYQFSTFSNSSFGGNPGLCGSPLSRNCINSTRVEPSSDSKNTPTEVDMDEIWFWMFTGLGYGVGFALAIIYQLFFPKWKMWYKRRFMNR</sequence>
<dbReference type="SUPFAM" id="SSF52058">
    <property type="entry name" value="L domain-like"/>
    <property type="match status" value="1"/>
</dbReference>
<evidence type="ECO:0000256" key="1">
    <source>
        <dbReference type="ARBA" id="ARBA00004236"/>
    </source>
</evidence>
<evidence type="ECO:0000256" key="11">
    <source>
        <dbReference type="ARBA" id="ARBA00023180"/>
    </source>
</evidence>
<dbReference type="PANTHER" id="PTHR27004">
    <property type="entry name" value="RECEPTOR-LIKE PROTEIN 12 ISOFORM X1"/>
    <property type="match status" value="1"/>
</dbReference>
<evidence type="ECO:0000256" key="13">
    <source>
        <dbReference type="SAM" id="Phobius"/>
    </source>
</evidence>
<dbReference type="FunFam" id="3.80.10.10:FF:000111">
    <property type="entry name" value="LRR receptor-like serine/threonine-protein kinase ERECTA"/>
    <property type="match status" value="1"/>
</dbReference>
<dbReference type="GeneID" id="120254081"/>
<keyword evidence="7" id="KW-0677">Repeat</keyword>
<evidence type="ECO:0000256" key="12">
    <source>
        <dbReference type="ARBA" id="ARBA00037847"/>
    </source>
</evidence>
<comment type="similarity">
    <text evidence="3">Belongs to the RLP family.</text>
</comment>
<evidence type="ECO:0000313" key="15">
    <source>
        <dbReference type="RefSeq" id="XP_039118157.1"/>
    </source>
</evidence>
<keyword evidence="8 13" id="KW-1133">Transmembrane helix</keyword>
<dbReference type="Pfam" id="PF13855">
    <property type="entry name" value="LRR_8"/>
    <property type="match status" value="2"/>
</dbReference>
<dbReference type="Proteomes" id="UP001515500">
    <property type="component" value="Unplaced"/>
</dbReference>
<comment type="subcellular location">
    <subcellularLocation>
        <location evidence="1">Cell membrane</location>
    </subcellularLocation>
    <subcellularLocation>
        <location evidence="12">Endomembrane system</location>
        <topology evidence="12">Single-pass membrane protein</topology>
    </subcellularLocation>
    <subcellularLocation>
        <location evidence="2">Membrane</location>
        <topology evidence="2">Single-pass type I membrane protein</topology>
    </subcellularLocation>
</comment>
<evidence type="ECO:0000256" key="2">
    <source>
        <dbReference type="ARBA" id="ARBA00004479"/>
    </source>
</evidence>
<keyword evidence="9 13" id="KW-0472">Membrane</keyword>
<organism evidence="14 15">
    <name type="scientific">Dioscorea cayennensis subsp. rotundata</name>
    <name type="common">White Guinea yam</name>
    <name type="synonym">Dioscorea rotundata</name>
    <dbReference type="NCBI Taxonomy" id="55577"/>
    <lineage>
        <taxon>Eukaryota</taxon>
        <taxon>Viridiplantae</taxon>
        <taxon>Streptophyta</taxon>
        <taxon>Embryophyta</taxon>
        <taxon>Tracheophyta</taxon>
        <taxon>Spermatophyta</taxon>
        <taxon>Magnoliopsida</taxon>
        <taxon>Liliopsida</taxon>
        <taxon>Dioscoreales</taxon>
        <taxon>Dioscoreaceae</taxon>
        <taxon>Dioscorea</taxon>
    </lineage>
</organism>
<keyword evidence="5" id="KW-0433">Leucine-rich repeat</keyword>
<keyword evidence="10 15" id="KW-0675">Receptor</keyword>
<evidence type="ECO:0000256" key="4">
    <source>
        <dbReference type="ARBA" id="ARBA00022475"/>
    </source>
</evidence>
<proteinExistence type="inferred from homology"/>
<dbReference type="RefSeq" id="XP_039118157.1">
    <property type="nucleotide sequence ID" value="XM_039262223.1"/>
</dbReference>
<evidence type="ECO:0000313" key="14">
    <source>
        <dbReference type="Proteomes" id="UP001515500"/>
    </source>
</evidence>
<dbReference type="PANTHER" id="PTHR27004:SF428">
    <property type="entry name" value="OS01G0160600 PROTEIN"/>
    <property type="match status" value="1"/>
</dbReference>
<feature type="transmembrane region" description="Helical" evidence="13">
    <location>
        <begin position="295"/>
        <end position="319"/>
    </location>
</feature>
<protein>
    <submittedName>
        <fullName evidence="15">Receptor like protein 25</fullName>
    </submittedName>
</protein>
<keyword evidence="4" id="KW-1003">Cell membrane</keyword>
<reference evidence="15" key="1">
    <citation type="submission" date="2025-08" db="UniProtKB">
        <authorList>
            <consortium name="RefSeq"/>
        </authorList>
    </citation>
    <scope>IDENTIFICATION</scope>
</reference>
<evidence type="ECO:0000256" key="6">
    <source>
        <dbReference type="ARBA" id="ARBA00022692"/>
    </source>
</evidence>
<dbReference type="InterPro" id="IPR032675">
    <property type="entry name" value="LRR_dom_sf"/>
</dbReference>
<evidence type="ECO:0000256" key="9">
    <source>
        <dbReference type="ARBA" id="ARBA00023136"/>
    </source>
</evidence>
<evidence type="ECO:0000256" key="7">
    <source>
        <dbReference type="ARBA" id="ARBA00022737"/>
    </source>
</evidence>
<evidence type="ECO:0000256" key="3">
    <source>
        <dbReference type="ARBA" id="ARBA00009592"/>
    </source>
</evidence>
<dbReference type="PRINTS" id="PR00019">
    <property type="entry name" value="LEURICHRPT"/>
</dbReference>
<evidence type="ECO:0000256" key="5">
    <source>
        <dbReference type="ARBA" id="ARBA00022614"/>
    </source>
</evidence>
<dbReference type="GO" id="GO:0005886">
    <property type="term" value="C:plasma membrane"/>
    <property type="evidence" value="ECO:0007669"/>
    <property type="project" value="UniProtKB-SubCell"/>
</dbReference>
<keyword evidence="6 13" id="KW-0812">Transmembrane</keyword>
<accession>A0AB40ASV9</accession>